<gene>
    <name evidence="1" type="ORF">GETHPA_08150</name>
</gene>
<protein>
    <recommendedName>
        <fullName evidence="3">Lipoprotein</fullName>
    </recommendedName>
</protein>
<reference evidence="1 2" key="1">
    <citation type="journal article" date="2023" name="Antonie Van Leeuwenhoek">
        <title>Mesoterricola silvestris gen. nov., sp. nov., Mesoterricola sediminis sp. nov., Geothrix oryzae sp. nov., Geothrix edaphica sp. nov., Geothrix rubra sp. nov., and Geothrix limicola sp. nov., six novel members of Acidobacteriota isolated from soils.</title>
        <authorList>
            <person name="Itoh H."/>
            <person name="Sugisawa Y."/>
            <person name="Mise K."/>
            <person name="Xu Z."/>
            <person name="Kuniyasu M."/>
            <person name="Ushijima N."/>
            <person name="Kawano K."/>
            <person name="Kobayashi E."/>
            <person name="Shiratori Y."/>
            <person name="Masuda Y."/>
            <person name="Senoo K."/>
        </authorList>
    </citation>
    <scope>NUCLEOTIDE SEQUENCE [LARGE SCALE GENOMIC DNA]</scope>
    <source>
        <strain evidence="1 2">Red803</strain>
    </source>
</reference>
<sequence length="192" mass="20453">MRSEALPVVLSLVFALGCAGVKITPISPQRALALHQTEANESGYVVYEPMVVVEITSKEVCLKKDKDGKCTESIVQCTAGAPFVLPDYRKPYLVDVKSGFGKSGADITITDGWRLGNIKDNSDNTAVLGSVQKLLEGNLSGLLRAPSGLAPEKSTERPIPSGLYRVDLTPDSNNKIGLVLLQSYVSGSKSSD</sequence>
<accession>A0ABQ5Q3M5</accession>
<dbReference type="EMBL" id="BSDD01000001">
    <property type="protein sequence ID" value="GLH69282.1"/>
    <property type="molecule type" value="Genomic_DNA"/>
</dbReference>
<dbReference type="PROSITE" id="PS51257">
    <property type="entry name" value="PROKAR_LIPOPROTEIN"/>
    <property type="match status" value="1"/>
</dbReference>
<evidence type="ECO:0000313" key="2">
    <source>
        <dbReference type="Proteomes" id="UP001165089"/>
    </source>
</evidence>
<keyword evidence="2" id="KW-1185">Reference proteome</keyword>
<evidence type="ECO:0008006" key="3">
    <source>
        <dbReference type="Google" id="ProtNLM"/>
    </source>
</evidence>
<name>A0ABQ5Q3M5_9BACT</name>
<comment type="caution">
    <text evidence="1">The sequence shown here is derived from an EMBL/GenBank/DDBJ whole genome shotgun (WGS) entry which is preliminary data.</text>
</comment>
<proteinExistence type="predicted"/>
<dbReference type="RefSeq" id="WP_285723203.1">
    <property type="nucleotide sequence ID" value="NZ_BSDD01000001.1"/>
</dbReference>
<evidence type="ECO:0000313" key="1">
    <source>
        <dbReference type="EMBL" id="GLH69282.1"/>
    </source>
</evidence>
<dbReference type="Proteomes" id="UP001165089">
    <property type="component" value="Unassembled WGS sequence"/>
</dbReference>
<organism evidence="1 2">
    <name type="scientific">Geothrix rubra</name>
    <dbReference type="NCBI Taxonomy" id="2927977"/>
    <lineage>
        <taxon>Bacteria</taxon>
        <taxon>Pseudomonadati</taxon>
        <taxon>Acidobacteriota</taxon>
        <taxon>Holophagae</taxon>
        <taxon>Holophagales</taxon>
        <taxon>Holophagaceae</taxon>
        <taxon>Geothrix</taxon>
    </lineage>
</organism>